<proteinExistence type="predicted"/>
<dbReference type="PANTHER" id="PTHR14690">
    <property type="entry name" value="IQ MOTIF CONTAINING WITH AAA DOMAIN 1"/>
    <property type="match status" value="1"/>
</dbReference>
<feature type="region of interest" description="Disordered" evidence="1">
    <location>
        <begin position="768"/>
        <end position="810"/>
    </location>
</feature>
<dbReference type="PROSITE" id="PS50096">
    <property type="entry name" value="IQ"/>
    <property type="match status" value="1"/>
</dbReference>
<dbReference type="InterPro" id="IPR052267">
    <property type="entry name" value="N-DRC_Component"/>
</dbReference>
<dbReference type="Pfam" id="PF00612">
    <property type="entry name" value="IQ"/>
    <property type="match status" value="1"/>
</dbReference>
<keyword evidence="4" id="KW-1185">Reference proteome</keyword>
<dbReference type="InterPro" id="IPR000048">
    <property type="entry name" value="IQ_motif_EF-hand-BS"/>
</dbReference>
<reference evidence="3" key="2">
    <citation type="submission" date="2025-08" db="UniProtKB">
        <authorList>
            <consortium name="Ensembl"/>
        </authorList>
    </citation>
    <scope>IDENTIFICATION</scope>
</reference>
<evidence type="ECO:0000259" key="2">
    <source>
        <dbReference type="Pfam" id="PF00004"/>
    </source>
</evidence>
<dbReference type="Pfam" id="PF00004">
    <property type="entry name" value="AAA"/>
    <property type="match status" value="1"/>
</dbReference>
<feature type="compositionally biased region" description="Basic and acidic residues" evidence="1">
    <location>
        <begin position="360"/>
        <end position="370"/>
    </location>
</feature>
<feature type="region of interest" description="Disordered" evidence="1">
    <location>
        <begin position="341"/>
        <end position="373"/>
    </location>
</feature>
<protein>
    <recommendedName>
        <fullName evidence="2">ATPase AAA-type core domain-containing protein</fullName>
    </recommendedName>
</protein>
<name>A0AAY5EJW8_ELEEL</name>
<organism evidence="3 4">
    <name type="scientific">Electrophorus electricus</name>
    <name type="common">Electric eel</name>
    <name type="synonym">Gymnotus electricus</name>
    <dbReference type="NCBI Taxonomy" id="8005"/>
    <lineage>
        <taxon>Eukaryota</taxon>
        <taxon>Metazoa</taxon>
        <taxon>Chordata</taxon>
        <taxon>Craniata</taxon>
        <taxon>Vertebrata</taxon>
        <taxon>Euteleostomi</taxon>
        <taxon>Actinopterygii</taxon>
        <taxon>Neopterygii</taxon>
        <taxon>Teleostei</taxon>
        <taxon>Ostariophysi</taxon>
        <taxon>Gymnotiformes</taxon>
        <taxon>Gymnotoidei</taxon>
        <taxon>Gymnotidae</taxon>
        <taxon>Electrophorus</taxon>
    </lineage>
</organism>
<evidence type="ECO:0000313" key="4">
    <source>
        <dbReference type="Proteomes" id="UP000314983"/>
    </source>
</evidence>
<dbReference type="Gene3D" id="1.10.8.60">
    <property type="match status" value="1"/>
</dbReference>
<dbReference type="Proteomes" id="UP000314983">
    <property type="component" value="Chromosome 1"/>
</dbReference>
<dbReference type="GO" id="GO:0016887">
    <property type="term" value="F:ATP hydrolysis activity"/>
    <property type="evidence" value="ECO:0007669"/>
    <property type="project" value="InterPro"/>
</dbReference>
<feature type="compositionally biased region" description="Basic and acidic residues" evidence="1">
    <location>
        <begin position="787"/>
        <end position="803"/>
    </location>
</feature>
<accession>A0AAY5EJW8</accession>
<dbReference type="CDD" id="cd23767">
    <property type="entry name" value="IQCD"/>
    <property type="match status" value="1"/>
</dbReference>
<evidence type="ECO:0000256" key="1">
    <source>
        <dbReference type="SAM" id="MobiDB-lite"/>
    </source>
</evidence>
<sequence length="810" mass="93574">MTPPLSYGRMWAEAQGALDELLEDEAPTVQPPPQKDHLQVFQTLASFYLRYLQIFRALEAVYDQLVHPQKRRTVRHVLEGVMGRLLELKNDMVDLEASEFHYFDDMLQDLKMTPEDLEVPIPRYFVRERMKVLKQREKMLAHILAKREHAVEFLMVPVQTMSMERAVRVLQVSERARQGRLRAHFMKQITEQERRRRSHEGCGPCMPHPQLAATLIQKVWRGYRQRKKTSKERLDEMIFLGMVTPRPPVSSPAEKRAWQAERSRRQVQEQHEAEYQQALVNLKESVRSVDGPDIKATLQDQIRQWFLECRDATGSFPDFPSVEDGGSASIFAEKTPEQVAAELAAKQEEKEEKKKKKSKGKPDKRAGKDRKEKKKEKKRGEYILFCVCVCVCVCVCAEVWQARDECYNFPQRFDPQLVREEKRQEVEEEIRLQVSTTHCPRQSITHRRLGDALHPTLVPRRTIESLYEELAMEGVLVRTMNIKMSEYLGEYSYLATSLRQRAVEPMPSLSDVRQLVTLYGVLPLGSQSVHERGPLIRSLLLAGPTGVGKKTLLHALCTETGANLFQLSRANLVGKYPGRSGVQLLLHMVFKVARQLQPSVIWIEDAEKTFYKKVPKQEKELEPRRLKRDLPKMVKSIKAEDRILLVGTSCRPFDADHRALCKVYRKIVLIPRPDYASRLKLLMTRGAQLGPTLDLSSLAKVTDGYTPGHILRVAQSVLSVRRLSEQVRRPLTAVEFLQPLARQDPVYKEEEEAFKAWYSRTPLGKRRARANASNLAAMPRTRKKKSGKDLKNRRQERVKNGTRDRRKKTK</sequence>
<dbReference type="GeneTree" id="ENSGT00940000154067"/>
<dbReference type="SUPFAM" id="SSF52540">
    <property type="entry name" value="P-loop containing nucleoside triphosphate hydrolases"/>
    <property type="match status" value="1"/>
</dbReference>
<dbReference type="GO" id="GO:0005524">
    <property type="term" value="F:ATP binding"/>
    <property type="evidence" value="ECO:0007669"/>
    <property type="project" value="InterPro"/>
</dbReference>
<reference evidence="3" key="3">
    <citation type="submission" date="2025-09" db="UniProtKB">
        <authorList>
            <consortium name="Ensembl"/>
        </authorList>
    </citation>
    <scope>IDENTIFICATION</scope>
</reference>
<dbReference type="Ensembl" id="ENSEEET00000060709.1">
    <property type="protein sequence ID" value="ENSEEEP00000056637.1"/>
    <property type="gene ID" value="ENSEEEG00000018427.2"/>
</dbReference>
<dbReference type="PANTHER" id="PTHR14690:SF11">
    <property type="entry name" value="IQ AND AAA DOMAIN-CONTAINING PROTEIN 1 ISOFORM X1"/>
    <property type="match status" value="1"/>
</dbReference>
<evidence type="ECO:0000313" key="3">
    <source>
        <dbReference type="Ensembl" id="ENSEEEP00000056637.1"/>
    </source>
</evidence>
<dbReference type="InterPro" id="IPR027417">
    <property type="entry name" value="P-loop_NTPase"/>
</dbReference>
<dbReference type="InterPro" id="IPR003959">
    <property type="entry name" value="ATPase_AAA_core"/>
</dbReference>
<dbReference type="Gene3D" id="3.40.50.300">
    <property type="entry name" value="P-loop containing nucleotide triphosphate hydrolases"/>
    <property type="match status" value="1"/>
</dbReference>
<gene>
    <name evidence="3" type="primary">IQCA1</name>
</gene>
<dbReference type="AlphaFoldDB" id="A0AAY5EJW8"/>
<reference evidence="3 4" key="1">
    <citation type="submission" date="2020-05" db="EMBL/GenBank/DDBJ databases">
        <title>Electrophorus electricus (electric eel) genome, fEleEle1, primary haplotype.</title>
        <authorList>
            <person name="Myers G."/>
            <person name="Meyer A."/>
            <person name="Fedrigo O."/>
            <person name="Formenti G."/>
            <person name="Rhie A."/>
            <person name="Tracey A."/>
            <person name="Sims Y."/>
            <person name="Jarvis E.D."/>
        </authorList>
    </citation>
    <scope>NUCLEOTIDE SEQUENCE [LARGE SCALE GENOMIC DNA]</scope>
</reference>
<feature type="domain" description="ATPase AAA-type core" evidence="2">
    <location>
        <begin position="539"/>
        <end position="660"/>
    </location>
</feature>